<dbReference type="OrthoDB" id="517356at2"/>
<dbReference type="NCBIfam" id="TIGR00556">
    <property type="entry name" value="pantethn_trn"/>
    <property type="match status" value="1"/>
</dbReference>
<comment type="caution">
    <text evidence="5">The sequence shown here is derived from an EMBL/GenBank/DDBJ whole genome shotgun (WGS) entry which is preliminary data.</text>
</comment>
<dbReference type="InterPro" id="IPR004568">
    <property type="entry name" value="Ppantetheine-prot_Trfase_dom"/>
</dbReference>
<evidence type="ECO:0000259" key="4">
    <source>
        <dbReference type="Pfam" id="PF01648"/>
    </source>
</evidence>
<dbReference type="EMBL" id="VKKG01000002">
    <property type="protein sequence ID" value="TRY18646.1"/>
    <property type="molecule type" value="Genomic_DNA"/>
</dbReference>
<dbReference type="InterPro" id="IPR037143">
    <property type="entry name" value="4-PPantetheinyl_Trfase_dom_sf"/>
</dbReference>
<gene>
    <name evidence="5" type="ORF">FOJ82_05855</name>
</gene>
<feature type="domain" description="4'-phosphopantetheinyl transferase" evidence="4">
    <location>
        <begin position="5"/>
        <end position="76"/>
    </location>
</feature>
<evidence type="ECO:0000256" key="2">
    <source>
        <dbReference type="ARBA" id="ARBA00022723"/>
    </source>
</evidence>
<keyword evidence="3" id="KW-0460">Magnesium</keyword>
<evidence type="ECO:0000256" key="1">
    <source>
        <dbReference type="ARBA" id="ARBA00022679"/>
    </source>
</evidence>
<evidence type="ECO:0000313" key="5">
    <source>
        <dbReference type="EMBL" id="TRY18646.1"/>
    </source>
</evidence>
<accession>A0A553K1R5</accession>
<sequence>MRLHGVGVDIVDVARVTRLLARGGSFARRWFSDDEAARCRASEAPALAFARVLAAKEAAWKSLRIGWDAAVPWRCVLVGEQGVVWFEGEVAEVAARAGVARVTVTTSSVAEVAMAQAMAFGPEMPLVE</sequence>
<dbReference type="Proteomes" id="UP000317638">
    <property type="component" value="Unassembled WGS sequence"/>
</dbReference>
<dbReference type="RefSeq" id="WP_143937541.1">
    <property type="nucleotide sequence ID" value="NZ_VKKG01000002.1"/>
</dbReference>
<evidence type="ECO:0000313" key="6">
    <source>
        <dbReference type="Proteomes" id="UP000317638"/>
    </source>
</evidence>
<keyword evidence="1 5" id="KW-0808">Transferase</keyword>
<reference evidence="5 6" key="1">
    <citation type="submission" date="2019-07" db="EMBL/GenBank/DDBJ databases">
        <authorList>
            <person name="Zhou L.-Y."/>
        </authorList>
    </citation>
    <scope>NUCLEOTIDE SEQUENCE [LARGE SCALE GENOMIC DNA]</scope>
    <source>
        <strain evidence="5 6">YIM 101269</strain>
    </source>
</reference>
<dbReference type="GO" id="GO:0000287">
    <property type="term" value="F:magnesium ion binding"/>
    <property type="evidence" value="ECO:0007669"/>
    <property type="project" value="InterPro"/>
</dbReference>
<dbReference type="GO" id="GO:0006633">
    <property type="term" value="P:fatty acid biosynthetic process"/>
    <property type="evidence" value="ECO:0007669"/>
    <property type="project" value="InterPro"/>
</dbReference>
<dbReference type="AlphaFoldDB" id="A0A553K1R5"/>
<keyword evidence="2" id="KW-0479">Metal-binding</keyword>
<dbReference type="GO" id="GO:0008897">
    <property type="term" value="F:holo-[acyl-carrier-protein] synthase activity"/>
    <property type="evidence" value="ECO:0007669"/>
    <property type="project" value="InterPro"/>
</dbReference>
<protein>
    <submittedName>
        <fullName evidence="5">4'-phosphopantetheinyl transferase superfamily protein</fullName>
    </submittedName>
</protein>
<organism evidence="5 6">
    <name type="scientific">Tessaracoccus rhinocerotis</name>
    <dbReference type="NCBI Taxonomy" id="1689449"/>
    <lineage>
        <taxon>Bacteria</taxon>
        <taxon>Bacillati</taxon>
        <taxon>Actinomycetota</taxon>
        <taxon>Actinomycetes</taxon>
        <taxon>Propionibacteriales</taxon>
        <taxon>Propionibacteriaceae</taxon>
        <taxon>Tessaracoccus</taxon>
    </lineage>
</organism>
<name>A0A553K1R5_9ACTN</name>
<dbReference type="Gene3D" id="3.90.470.20">
    <property type="entry name" value="4'-phosphopantetheinyl transferase domain"/>
    <property type="match status" value="1"/>
</dbReference>
<dbReference type="InterPro" id="IPR008278">
    <property type="entry name" value="4-PPantetheinyl_Trfase_dom"/>
</dbReference>
<proteinExistence type="predicted"/>
<dbReference type="SUPFAM" id="SSF56214">
    <property type="entry name" value="4'-phosphopantetheinyl transferase"/>
    <property type="match status" value="1"/>
</dbReference>
<keyword evidence="6" id="KW-1185">Reference proteome</keyword>
<evidence type="ECO:0000256" key="3">
    <source>
        <dbReference type="ARBA" id="ARBA00022842"/>
    </source>
</evidence>
<dbReference type="Pfam" id="PF01648">
    <property type="entry name" value="ACPS"/>
    <property type="match status" value="1"/>
</dbReference>